<feature type="chain" id="PRO_5046503262" description="DNA ligase B" evidence="8">
    <location>
        <begin position="22"/>
        <end position="561"/>
    </location>
</feature>
<dbReference type="Pfam" id="PF01653">
    <property type="entry name" value="DNA_ligase_aden"/>
    <property type="match status" value="1"/>
</dbReference>
<evidence type="ECO:0000256" key="6">
    <source>
        <dbReference type="ARBA" id="ARBA00034005"/>
    </source>
</evidence>
<dbReference type="RefSeq" id="WP_209618825.1">
    <property type="nucleotide sequence ID" value="NZ_JAGJRS010000017.1"/>
</dbReference>
<gene>
    <name evidence="7 10" type="primary">ligB</name>
    <name evidence="10" type="ORF">J7I44_08360</name>
</gene>
<keyword evidence="10" id="KW-0413">Isomerase</keyword>
<dbReference type="GO" id="GO:0003911">
    <property type="term" value="F:DNA ligase (NAD+) activity"/>
    <property type="evidence" value="ECO:0007669"/>
    <property type="project" value="UniProtKB-EC"/>
</dbReference>
<dbReference type="PANTHER" id="PTHR47810">
    <property type="entry name" value="DNA LIGASE"/>
    <property type="match status" value="1"/>
</dbReference>
<feature type="active site" description="N6-AMP-lysine intermediate" evidence="7">
    <location>
        <position position="129"/>
    </location>
</feature>
<evidence type="ECO:0000313" key="10">
    <source>
        <dbReference type="EMBL" id="MBP1474310.1"/>
    </source>
</evidence>
<organism evidence="10 11">
    <name type="scientific">Frateuria flava</name>
    <dbReference type="NCBI Taxonomy" id="2821489"/>
    <lineage>
        <taxon>Bacteria</taxon>
        <taxon>Pseudomonadati</taxon>
        <taxon>Pseudomonadota</taxon>
        <taxon>Gammaproteobacteria</taxon>
        <taxon>Lysobacterales</taxon>
        <taxon>Rhodanobacteraceae</taxon>
        <taxon>Frateuria</taxon>
    </lineage>
</organism>
<keyword evidence="3 7" id="KW-0227">DNA damage</keyword>
<dbReference type="InterPro" id="IPR020923">
    <property type="entry name" value="DNA_ligase_B"/>
</dbReference>
<proteinExistence type="inferred from homology"/>
<comment type="similarity">
    <text evidence="7">Belongs to the NAD-dependent DNA ligase family. LigB subfamily.</text>
</comment>
<dbReference type="SUPFAM" id="SSF50249">
    <property type="entry name" value="Nucleic acid-binding proteins"/>
    <property type="match status" value="1"/>
</dbReference>
<dbReference type="InterPro" id="IPR004150">
    <property type="entry name" value="NAD_DNA_ligase_OB"/>
</dbReference>
<keyword evidence="8" id="KW-0732">Signal</keyword>
<comment type="caution">
    <text evidence="10">The sequence shown here is derived from an EMBL/GenBank/DDBJ whole genome shotgun (WGS) entry which is preliminary data.</text>
</comment>
<dbReference type="InterPro" id="IPR012340">
    <property type="entry name" value="NA-bd_OB-fold"/>
</dbReference>
<evidence type="ECO:0000256" key="3">
    <source>
        <dbReference type="ARBA" id="ARBA00022763"/>
    </source>
</evidence>
<evidence type="ECO:0000256" key="4">
    <source>
        <dbReference type="ARBA" id="ARBA00023027"/>
    </source>
</evidence>
<evidence type="ECO:0000256" key="8">
    <source>
        <dbReference type="SAM" id="SignalP"/>
    </source>
</evidence>
<evidence type="ECO:0000256" key="5">
    <source>
        <dbReference type="ARBA" id="ARBA00023204"/>
    </source>
</evidence>
<reference evidence="10 11" key="1">
    <citation type="submission" date="2021-04" db="EMBL/GenBank/DDBJ databases">
        <authorList>
            <person name="Huq M.A."/>
        </authorList>
    </citation>
    <scope>NUCLEOTIDE SEQUENCE [LARGE SCALE GENOMIC DNA]</scope>
    <source>
        <strain evidence="10 11">MAH-13</strain>
    </source>
</reference>
<dbReference type="EC" id="6.5.1.2" evidence="7"/>
<name>A0ABS4DMM9_9GAMM</name>
<feature type="domain" description="NAD-dependent DNA ligase N-terminal" evidence="9">
    <location>
        <begin position="30"/>
        <end position="432"/>
    </location>
</feature>
<keyword evidence="5 7" id="KW-0234">DNA repair</keyword>
<dbReference type="SMART" id="SM00532">
    <property type="entry name" value="LIGANc"/>
    <property type="match status" value="1"/>
</dbReference>
<comment type="catalytic activity">
    <reaction evidence="6 7">
        <text>NAD(+) + (deoxyribonucleotide)n-3'-hydroxyl + 5'-phospho-(deoxyribonucleotide)m = (deoxyribonucleotide)n+m + AMP + beta-nicotinamide D-nucleotide.</text>
        <dbReference type="EC" id="6.5.1.2"/>
    </reaction>
</comment>
<dbReference type="Gene3D" id="1.10.287.610">
    <property type="entry name" value="Helix hairpin bin"/>
    <property type="match status" value="1"/>
</dbReference>
<dbReference type="InterPro" id="IPR010994">
    <property type="entry name" value="RuvA_2-like"/>
</dbReference>
<dbReference type="Gene3D" id="3.30.470.30">
    <property type="entry name" value="DNA ligase/mRNA capping enzyme"/>
    <property type="match status" value="1"/>
</dbReference>
<dbReference type="InterPro" id="IPR050326">
    <property type="entry name" value="NAD_dep_DNA_ligaseB"/>
</dbReference>
<feature type="signal peptide" evidence="8">
    <location>
        <begin position="1"/>
        <end position="21"/>
    </location>
</feature>
<keyword evidence="4 7" id="KW-0520">NAD</keyword>
<dbReference type="PANTHER" id="PTHR47810:SF1">
    <property type="entry name" value="DNA LIGASE B"/>
    <property type="match status" value="1"/>
</dbReference>
<dbReference type="GO" id="GO:0016853">
    <property type="term" value="F:isomerase activity"/>
    <property type="evidence" value="ECO:0007669"/>
    <property type="project" value="UniProtKB-KW"/>
</dbReference>
<dbReference type="HAMAP" id="MF_01587">
    <property type="entry name" value="DNA_ligase_B"/>
    <property type="match status" value="1"/>
</dbReference>
<keyword evidence="11" id="KW-1185">Reference proteome</keyword>
<dbReference type="EMBL" id="JAGJRS010000017">
    <property type="protein sequence ID" value="MBP1474310.1"/>
    <property type="molecule type" value="Genomic_DNA"/>
</dbReference>
<dbReference type="Gene3D" id="2.40.50.140">
    <property type="entry name" value="Nucleic acid-binding proteins"/>
    <property type="match status" value="1"/>
</dbReference>
<accession>A0ABS4DMM9</accession>
<evidence type="ECO:0000256" key="2">
    <source>
        <dbReference type="ARBA" id="ARBA00022705"/>
    </source>
</evidence>
<dbReference type="Proteomes" id="UP000823790">
    <property type="component" value="Unassembled WGS sequence"/>
</dbReference>
<dbReference type="SUPFAM" id="SSF56091">
    <property type="entry name" value="DNA ligase/mRNA capping enzyme, catalytic domain"/>
    <property type="match status" value="1"/>
</dbReference>
<sequence>MRHGWRWWLLAACLLIRPCLATCPAWDAPRATHELQALHDQLDRWNHAYRTDGRSPVDDAIYDQALARYESWRACFPGQAPPALAHLADATGPVRAPIAQTGLAKLPDAAAVQAWMHARGDRDLWAQPKADGVAVTLLYVDGELRQAVSRGDGLHGSDWTAQVAKIAAVAKHLAHAPPRVVLQGELVWRLPGHRQATEGGVRARADVAGALARDPFDAGAAAHIGLFVWDWPSGPADMRARLAGLQAMGFGASAALTQPVTSLAQVRRWRERWYRQALPFATDGTVLRQGRRPRGTAWQPAPPDWAVAWKYPPARALATVRAVDFRRGRRGRISVVLTLEPVVLDDRTVRRVSVGSLERWRKLDARPGDQVALSLAGLTIPRLDGVVWRTRERAAVTVPTEATRDGLDCWHPDAGCERQFLARLVWLGGRQGVRIDGIGETTWRALVDAGLLHGVLDWLSLTPAQLAAVPGIGAARGAKLSQAFAHARAAGFGSWLRALGMPPAGDAALPAWGVLVARDASAWEKQPGVGPAGAARLQAFFRHPEVGRLAARLHAAGIAGF</sequence>
<dbReference type="InterPro" id="IPR013839">
    <property type="entry name" value="DNAligase_adenylation"/>
</dbReference>
<dbReference type="InterPro" id="IPR013840">
    <property type="entry name" value="DNAligase_N"/>
</dbReference>
<protein>
    <recommendedName>
        <fullName evidence="7">DNA ligase B</fullName>
        <ecNumber evidence="7">6.5.1.2</ecNumber>
    </recommendedName>
    <alternativeName>
        <fullName evidence="7">Polydeoxyribonucleotide synthase [NAD(+)] B</fullName>
    </alternativeName>
</protein>
<comment type="function">
    <text evidence="7">Catalyzes the formation of phosphodiester linkages between 5'-phosphoryl and 3'-hydroxyl groups in double-stranded DNA using NAD as a coenzyme and as the energy source for the reaction.</text>
</comment>
<dbReference type="NCBIfam" id="NF005987">
    <property type="entry name" value="PRK08097.1"/>
    <property type="match status" value="1"/>
</dbReference>
<evidence type="ECO:0000259" key="9">
    <source>
        <dbReference type="SMART" id="SM00532"/>
    </source>
</evidence>
<dbReference type="Pfam" id="PF03120">
    <property type="entry name" value="OB_DNA_ligase"/>
    <property type="match status" value="1"/>
</dbReference>
<evidence type="ECO:0000313" key="11">
    <source>
        <dbReference type="Proteomes" id="UP000823790"/>
    </source>
</evidence>
<evidence type="ECO:0000256" key="1">
    <source>
        <dbReference type="ARBA" id="ARBA00022598"/>
    </source>
</evidence>
<dbReference type="SUPFAM" id="SSF47781">
    <property type="entry name" value="RuvA domain 2-like"/>
    <property type="match status" value="1"/>
</dbReference>
<keyword evidence="2 7" id="KW-0235">DNA replication</keyword>
<evidence type="ECO:0000256" key="7">
    <source>
        <dbReference type="HAMAP-Rule" id="MF_01587"/>
    </source>
</evidence>
<keyword evidence="1 7" id="KW-0436">Ligase</keyword>
<dbReference type="Gene3D" id="1.10.150.20">
    <property type="entry name" value="5' to 3' exonuclease, C-terminal subdomain"/>
    <property type="match status" value="1"/>
</dbReference>